<dbReference type="OrthoDB" id="7061891at2"/>
<organism evidence="1 2">
    <name type="scientific">Thiohalophilus thiocyanatoxydans</name>
    <dbReference type="NCBI Taxonomy" id="381308"/>
    <lineage>
        <taxon>Bacteria</taxon>
        <taxon>Pseudomonadati</taxon>
        <taxon>Pseudomonadota</taxon>
        <taxon>Gammaproteobacteria</taxon>
        <taxon>Thiohalomonadales</taxon>
        <taxon>Thiohalophilaceae</taxon>
        <taxon>Thiohalophilus</taxon>
    </lineage>
</organism>
<sequence length="155" mass="17862">MDMSIPTVLKALSSAGTAMKEFGAWKARARGDERVLIAELKDNLHYLDLVAEDGVPLREVIDKLSVTEYKKLANRGFNFDSIKKKPIENYSSLAGTDLAPWPGKRTGELIESIYDKINELKIKFPYVEKNRNYRWGTRVNNIRKRIWLLLRHVRG</sequence>
<reference evidence="1 2" key="1">
    <citation type="submission" date="2019-03" db="EMBL/GenBank/DDBJ databases">
        <title>Genomic Encyclopedia of Type Strains, Phase IV (KMG-IV): sequencing the most valuable type-strain genomes for metagenomic binning, comparative biology and taxonomic classification.</title>
        <authorList>
            <person name="Goeker M."/>
        </authorList>
    </citation>
    <scope>NUCLEOTIDE SEQUENCE [LARGE SCALE GENOMIC DNA]</scope>
    <source>
        <strain evidence="1 2">DSM 16326</strain>
    </source>
</reference>
<accession>A0A4R8IPZ0</accession>
<gene>
    <name evidence="1" type="ORF">EDC23_1407</name>
</gene>
<proteinExistence type="predicted"/>
<evidence type="ECO:0000313" key="2">
    <source>
        <dbReference type="Proteomes" id="UP000294914"/>
    </source>
</evidence>
<protein>
    <submittedName>
        <fullName evidence="1">Uncharacterized protein</fullName>
    </submittedName>
</protein>
<evidence type="ECO:0000313" key="1">
    <source>
        <dbReference type="EMBL" id="TDY03022.1"/>
    </source>
</evidence>
<dbReference type="Proteomes" id="UP000294914">
    <property type="component" value="Unassembled WGS sequence"/>
</dbReference>
<keyword evidence="2" id="KW-1185">Reference proteome</keyword>
<comment type="caution">
    <text evidence="1">The sequence shown here is derived from an EMBL/GenBank/DDBJ whole genome shotgun (WGS) entry which is preliminary data.</text>
</comment>
<dbReference type="EMBL" id="SOQX01000002">
    <property type="protein sequence ID" value="TDY03022.1"/>
    <property type="molecule type" value="Genomic_DNA"/>
</dbReference>
<dbReference type="AlphaFoldDB" id="A0A4R8IPZ0"/>
<name>A0A4R8IPZ0_9GAMM</name>